<dbReference type="InterPro" id="IPR031919">
    <property type="entry name" value="Fucosidase_C"/>
</dbReference>
<dbReference type="SMART" id="SM00812">
    <property type="entry name" value="Alpha_L_fucos"/>
    <property type="match status" value="1"/>
</dbReference>
<evidence type="ECO:0000256" key="3">
    <source>
        <dbReference type="ARBA" id="ARBA00012662"/>
    </source>
</evidence>
<evidence type="ECO:0000256" key="6">
    <source>
        <dbReference type="ARBA" id="ARBA00023295"/>
    </source>
</evidence>
<keyword evidence="4" id="KW-0732">Signal</keyword>
<evidence type="ECO:0000313" key="10">
    <source>
        <dbReference type="Proteomes" id="UP001172083"/>
    </source>
</evidence>
<evidence type="ECO:0000259" key="8">
    <source>
        <dbReference type="Pfam" id="PF16757"/>
    </source>
</evidence>
<evidence type="ECO:0000256" key="4">
    <source>
        <dbReference type="ARBA" id="ARBA00022729"/>
    </source>
</evidence>
<dbReference type="Gene3D" id="3.20.20.80">
    <property type="entry name" value="Glycosidases"/>
    <property type="match status" value="1"/>
</dbReference>
<comment type="caution">
    <text evidence="9">The sequence shown here is derived from an EMBL/GenBank/DDBJ whole genome shotgun (WGS) entry which is preliminary data.</text>
</comment>
<dbReference type="InterPro" id="IPR057739">
    <property type="entry name" value="Glyco_hydro_29_N"/>
</dbReference>
<keyword evidence="6" id="KW-0326">Glycosidase</keyword>
<dbReference type="PIRSF" id="PIRSF001092">
    <property type="entry name" value="Alpha-L-fucosidase"/>
    <property type="match status" value="1"/>
</dbReference>
<keyword evidence="10" id="KW-1185">Reference proteome</keyword>
<organism evidence="9 10">
    <name type="scientific">Agaribacillus aureus</name>
    <dbReference type="NCBI Taxonomy" id="3051825"/>
    <lineage>
        <taxon>Bacteria</taxon>
        <taxon>Pseudomonadati</taxon>
        <taxon>Bacteroidota</taxon>
        <taxon>Cytophagia</taxon>
        <taxon>Cytophagales</taxon>
        <taxon>Splendidivirgaceae</taxon>
        <taxon>Agaribacillus</taxon>
    </lineage>
</organism>
<dbReference type="Proteomes" id="UP001172083">
    <property type="component" value="Unassembled WGS sequence"/>
</dbReference>
<comment type="similarity">
    <text evidence="2">Belongs to the glycosyl hydrolase 29 family.</text>
</comment>
<evidence type="ECO:0000256" key="1">
    <source>
        <dbReference type="ARBA" id="ARBA00004071"/>
    </source>
</evidence>
<dbReference type="Pfam" id="PF01120">
    <property type="entry name" value="Alpha_L_fucos"/>
    <property type="match status" value="1"/>
</dbReference>
<dbReference type="InterPro" id="IPR016286">
    <property type="entry name" value="FUC_metazoa-typ"/>
</dbReference>
<evidence type="ECO:0000313" key="9">
    <source>
        <dbReference type="EMBL" id="MDN5211816.1"/>
    </source>
</evidence>
<dbReference type="InterPro" id="IPR000933">
    <property type="entry name" value="Glyco_hydro_29"/>
</dbReference>
<name>A0ABT8L3J0_9BACT</name>
<sequence length="516" mass="59920">MNIKNIIFLVSVFTILSTGCYQRLKEEKPSESEAVAGKYEANWQSLKAYEIPNWFQDAKFGIFIHWGPYSVPAFSKEWYPRLMYMDTATFSAQLNLQTEGPNKVYLHHKEHYGDQKEFGYKDFIPMFTTEKFDAAEWISLFKEAGAKYVVPVAEHHDGFAMYNSNFTRWNAVNMGPKRDIIKELFSAGREQGMKMGVSSHFAFNWAYYNKKPHFDTMDPEYADLYSKKSTRLDEPVSQEFKELWWNRTTDILDQYQPDILWLDFYVDRDEFKEYHPKLAAYYYNKGIEWDKGVVLQDKNFRYESFPEGTFVHDLERGKMSDIRKIPWQTDTSIGENSWSYVEDWESKDANRLIDDLVDIVSKNGCLLLNVGPKADGTIPEDQKDVLLEMGAWLKVNGEAIYDTDYWKVFGEGPTKVAEGYMSERKENKGFTAEDIRFTSKGDVLYAILLDWPDDNKIEIKSLGRSKGLLELDVKSVKLLDDQSKDLEFEQSDNFLSVSLPSNSTGSLAHTLKIAFE</sequence>
<dbReference type="Gene3D" id="2.60.40.1180">
    <property type="entry name" value="Golgi alpha-mannosidase II"/>
    <property type="match status" value="1"/>
</dbReference>
<protein>
    <recommendedName>
        <fullName evidence="3">alpha-L-fucosidase</fullName>
        <ecNumber evidence="3">3.2.1.51</ecNumber>
    </recommendedName>
</protein>
<gene>
    <name evidence="9" type="ORF">QQ020_07130</name>
</gene>
<evidence type="ECO:0000256" key="2">
    <source>
        <dbReference type="ARBA" id="ARBA00007951"/>
    </source>
</evidence>
<dbReference type="PANTHER" id="PTHR10030">
    <property type="entry name" value="ALPHA-L-FUCOSIDASE"/>
    <property type="match status" value="1"/>
</dbReference>
<comment type="function">
    <text evidence="1">Alpha-L-fucosidase is responsible for hydrolyzing the alpha-1,6-linked fucose joined to the reducing-end N-acetylglucosamine of the carbohydrate moieties of glycoproteins.</text>
</comment>
<dbReference type="EMBL" id="JAUJEB010000001">
    <property type="protein sequence ID" value="MDN5211816.1"/>
    <property type="molecule type" value="Genomic_DNA"/>
</dbReference>
<feature type="domain" description="Alpha-L-fucosidase C-terminal" evidence="8">
    <location>
        <begin position="431"/>
        <end position="513"/>
    </location>
</feature>
<proteinExistence type="inferred from homology"/>
<dbReference type="EC" id="3.2.1.51" evidence="3"/>
<evidence type="ECO:0000259" key="7">
    <source>
        <dbReference type="Pfam" id="PF01120"/>
    </source>
</evidence>
<feature type="domain" description="Glycoside hydrolase family 29 N-terminal" evidence="7">
    <location>
        <begin position="32"/>
        <end position="398"/>
    </location>
</feature>
<accession>A0ABT8L3J0</accession>
<dbReference type="RefSeq" id="WP_346757144.1">
    <property type="nucleotide sequence ID" value="NZ_JAUJEB010000001.1"/>
</dbReference>
<reference evidence="9" key="1">
    <citation type="submission" date="2023-06" db="EMBL/GenBank/DDBJ databases">
        <title>Genomic of Agaribacillus aureum.</title>
        <authorList>
            <person name="Wang G."/>
        </authorList>
    </citation>
    <scope>NUCLEOTIDE SEQUENCE</scope>
    <source>
        <strain evidence="9">BMA12</strain>
    </source>
</reference>
<keyword evidence="5" id="KW-0378">Hydrolase</keyword>
<dbReference type="PRINTS" id="PR00741">
    <property type="entry name" value="GLHYDRLASE29"/>
</dbReference>
<dbReference type="PROSITE" id="PS51257">
    <property type="entry name" value="PROKAR_LIPOPROTEIN"/>
    <property type="match status" value="1"/>
</dbReference>
<evidence type="ECO:0000256" key="5">
    <source>
        <dbReference type="ARBA" id="ARBA00022801"/>
    </source>
</evidence>
<dbReference type="InterPro" id="IPR013780">
    <property type="entry name" value="Glyco_hydro_b"/>
</dbReference>
<dbReference type="Pfam" id="PF16757">
    <property type="entry name" value="Fucosidase_C"/>
    <property type="match status" value="1"/>
</dbReference>
<dbReference type="PANTHER" id="PTHR10030:SF37">
    <property type="entry name" value="ALPHA-L-FUCOSIDASE-RELATED"/>
    <property type="match status" value="1"/>
</dbReference>
<dbReference type="SUPFAM" id="SSF51445">
    <property type="entry name" value="(Trans)glycosidases"/>
    <property type="match status" value="1"/>
</dbReference>
<dbReference type="InterPro" id="IPR017853">
    <property type="entry name" value="GH"/>
</dbReference>